<keyword evidence="3" id="KW-0964">Secreted</keyword>
<evidence type="ECO:0000256" key="9">
    <source>
        <dbReference type="ARBA" id="ARBA00023026"/>
    </source>
</evidence>
<dbReference type="AlphaFoldDB" id="A0A0E9WUF5"/>
<evidence type="ECO:0000256" key="4">
    <source>
        <dbReference type="ARBA" id="ARBA00022656"/>
    </source>
</evidence>
<organism evidence="12">
    <name type="scientific">Anguilla anguilla</name>
    <name type="common">European freshwater eel</name>
    <name type="synonym">Muraena anguilla</name>
    <dbReference type="NCBI Taxonomy" id="7936"/>
    <lineage>
        <taxon>Eukaryota</taxon>
        <taxon>Metazoa</taxon>
        <taxon>Chordata</taxon>
        <taxon>Craniata</taxon>
        <taxon>Vertebrata</taxon>
        <taxon>Euteleostomi</taxon>
        <taxon>Actinopterygii</taxon>
        <taxon>Neopterygii</taxon>
        <taxon>Teleostei</taxon>
        <taxon>Anguilliformes</taxon>
        <taxon>Anguillidae</taxon>
        <taxon>Anguilla</taxon>
    </lineage>
</organism>
<keyword evidence="8 11" id="KW-0521">NADP</keyword>
<evidence type="ECO:0000256" key="5">
    <source>
        <dbReference type="ARBA" id="ARBA00022676"/>
    </source>
</evidence>
<comment type="similarity">
    <text evidence="2 11">Belongs to the Arg-specific ADP-ribosyltransferase family.</text>
</comment>
<dbReference type="InterPro" id="IPR000768">
    <property type="entry name" value="ART"/>
</dbReference>
<dbReference type="PANTHER" id="PTHR10339">
    <property type="entry name" value="ADP-RIBOSYLTRANSFERASE"/>
    <property type="match status" value="1"/>
</dbReference>
<evidence type="ECO:0000313" key="12">
    <source>
        <dbReference type="EMBL" id="JAH93871.1"/>
    </source>
</evidence>
<dbReference type="PRINTS" id="PR00970">
    <property type="entry name" value="RIBTRNSFRASE"/>
</dbReference>
<accession>A0A0E9WUF5</accession>
<dbReference type="GO" id="GO:0016779">
    <property type="term" value="F:nucleotidyltransferase activity"/>
    <property type="evidence" value="ECO:0007669"/>
    <property type="project" value="UniProtKB-KW"/>
</dbReference>
<keyword evidence="7" id="KW-0548">Nucleotidyltransferase</keyword>
<evidence type="ECO:0000256" key="1">
    <source>
        <dbReference type="ARBA" id="ARBA00004613"/>
    </source>
</evidence>
<proteinExistence type="inferred from homology"/>
<evidence type="ECO:0000256" key="11">
    <source>
        <dbReference type="RuleBase" id="RU361228"/>
    </source>
</evidence>
<reference evidence="12" key="2">
    <citation type="journal article" date="2015" name="Fish Shellfish Immunol.">
        <title>Early steps in the European eel (Anguilla anguilla)-Vibrio vulnificus interaction in the gills: Role of the RtxA13 toxin.</title>
        <authorList>
            <person name="Callol A."/>
            <person name="Pajuelo D."/>
            <person name="Ebbesson L."/>
            <person name="Teles M."/>
            <person name="MacKenzie S."/>
            <person name="Amaro C."/>
        </authorList>
    </citation>
    <scope>NUCLEOTIDE SEQUENCE</scope>
</reference>
<protein>
    <recommendedName>
        <fullName evidence="11">NAD(P)(+)--arginine ADP-ribosyltransferase</fullName>
        <ecNumber evidence="11">2.4.2.31</ecNumber>
    </recommendedName>
    <alternativeName>
        <fullName evidence="11">Mono(ADP-ribosyl)transferase</fullName>
    </alternativeName>
</protein>
<evidence type="ECO:0000256" key="6">
    <source>
        <dbReference type="ARBA" id="ARBA00022679"/>
    </source>
</evidence>
<dbReference type="PANTHER" id="PTHR10339:SF25">
    <property type="entry name" value="SECRETED EXOENZYME S"/>
    <property type="match status" value="1"/>
</dbReference>
<dbReference type="PROSITE" id="PS01291">
    <property type="entry name" value="ART"/>
    <property type="match status" value="1"/>
</dbReference>
<keyword evidence="6 11" id="KW-0808">Transferase</keyword>
<keyword evidence="11" id="KW-0520">NAD</keyword>
<dbReference type="GO" id="GO:0003950">
    <property type="term" value="F:NAD+ poly-ADP-ribosyltransferase activity"/>
    <property type="evidence" value="ECO:0007669"/>
    <property type="project" value="TreeGrafter"/>
</dbReference>
<dbReference type="SUPFAM" id="SSF56399">
    <property type="entry name" value="ADP-ribosylation"/>
    <property type="match status" value="1"/>
</dbReference>
<dbReference type="GO" id="GO:0090729">
    <property type="term" value="F:toxin activity"/>
    <property type="evidence" value="ECO:0007669"/>
    <property type="project" value="UniProtKB-KW"/>
</dbReference>
<keyword evidence="5 11" id="KW-0328">Glycosyltransferase</keyword>
<evidence type="ECO:0000256" key="8">
    <source>
        <dbReference type="ARBA" id="ARBA00022857"/>
    </source>
</evidence>
<comment type="catalytic activity">
    <reaction evidence="10 11">
        <text>L-arginyl-[protein] + NAD(+) = N(omega)-(ADP-D-ribosyl)-L-arginyl-[protein] + nicotinamide + H(+)</text>
        <dbReference type="Rhea" id="RHEA:19149"/>
        <dbReference type="Rhea" id="RHEA-COMP:10532"/>
        <dbReference type="Rhea" id="RHEA-COMP:15087"/>
        <dbReference type="ChEBI" id="CHEBI:15378"/>
        <dbReference type="ChEBI" id="CHEBI:17154"/>
        <dbReference type="ChEBI" id="CHEBI:29965"/>
        <dbReference type="ChEBI" id="CHEBI:57540"/>
        <dbReference type="ChEBI" id="CHEBI:142554"/>
        <dbReference type="EC" id="2.4.2.31"/>
    </reaction>
</comment>
<name>A0A0E9WUF5_ANGAN</name>
<reference evidence="12" key="1">
    <citation type="submission" date="2014-11" db="EMBL/GenBank/DDBJ databases">
        <authorList>
            <person name="Amaro Gonzalez C."/>
        </authorList>
    </citation>
    <scope>NUCLEOTIDE SEQUENCE</scope>
</reference>
<evidence type="ECO:0000256" key="7">
    <source>
        <dbReference type="ARBA" id="ARBA00022695"/>
    </source>
</evidence>
<keyword evidence="9" id="KW-0843">Virulence</keyword>
<sequence length="159" mass="18517">MTWNSTFTRIFHTDTKALGPDTSVYMRYFPYKSLHFLLTNAMQVLRSRQRGRCRTVYSQNMPQRLRVNRGSTVRLGQFLQASTKLRSRDGLTIRTCYGVELPPSNCSSAWGNFLVPPFEQFKVVAVKKQPEGSRFYLESTGTYSNLECAYYRLPRNYEL</sequence>
<evidence type="ECO:0000256" key="3">
    <source>
        <dbReference type="ARBA" id="ARBA00022525"/>
    </source>
</evidence>
<dbReference type="GO" id="GO:0106274">
    <property type="term" value="F:NAD+-protein-arginine ADP-ribosyltransferase activity"/>
    <property type="evidence" value="ECO:0007669"/>
    <property type="project" value="UniProtKB-EC"/>
</dbReference>
<dbReference type="InterPro" id="IPR050999">
    <property type="entry name" value="ADP-ribosyltransferase_ARG"/>
</dbReference>
<dbReference type="EMBL" id="GBXM01014706">
    <property type="protein sequence ID" value="JAH93871.1"/>
    <property type="molecule type" value="Transcribed_RNA"/>
</dbReference>
<dbReference type="Gene3D" id="3.90.176.10">
    <property type="entry name" value="Toxin ADP-ribosyltransferase, Chain A, domain 1"/>
    <property type="match status" value="1"/>
</dbReference>
<evidence type="ECO:0000256" key="2">
    <source>
        <dbReference type="ARBA" id="ARBA00009558"/>
    </source>
</evidence>
<evidence type="ECO:0000256" key="10">
    <source>
        <dbReference type="ARBA" id="ARBA00047597"/>
    </source>
</evidence>
<dbReference type="Pfam" id="PF01129">
    <property type="entry name" value="ART"/>
    <property type="match status" value="1"/>
</dbReference>
<keyword evidence="4" id="KW-0800">Toxin</keyword>
<dbReference type="GO" id="GO:0005576">
    <property type="term" value="C:extracellular region"/>
    <property type="evidence" value="ECO:0007669"/>
    <property type="project" value="UniProtKB-SubCell"/>
</dbReference>
<dbReference type="EC" id="2.4.2.31" evidence="11"/>
<comment type="subcellular location">
    <subcellularLocation>
        <location evidence="1">Secreted</location>
    </subcellularLocation>
</comment>